<protein>
    <submittedName>
        <fullName evidence="2">Uncharacterized protein</fullName>
    </submittedName>
</protein>
<evidence type="ECO:0000256" key="1">
    <source>
        <dbReference type="SAM" id="MobiDB-lite"/>
    </source>
</evidence>
<dbReference type="EMBL" id="JASCZI010164439">
    <property type="protein sequence ID" value="MED6179285.1"/>
    <property type="molecule type" value="Genomic_DNA"/>
</dbReference>
<reference evidence="2 3" key="1">
    <citation type="journal article" date="2023" name="Plants (Basel)">
        <title>Bridging the Gap: Combining Genomics and Transcriptomics Approaches to Understand Stylosanthes scabra, an Orphan Legume from the Brazilian Caatinga.</title>
        <authorList>
            <person name="Ferreira-Neto J.R.C."/>
            <person name="da Silva M.D."/>
            <person name="Binneck E."/>
            <person name="de Melo N.F."/>
            <person name="da Silva R.H."/>
            <person name="de Melo A.L.T.M."/>
            <person name="Pandolfi V."/>
            <person name="Bustamante F.O."/>
            <person name="Brasileiro-Vidal A.C."/>
            <person name="Benko-Iseppon A.M."/>
        </authorList>
    </citation>
    <scope>NUCLEOTIDE SEQUENCE [LARGE SCALE GENOMIC DNA]</scope>
    <source>
        <tissue evidence="2">Leaves</tissue>
    </source>
</reference>
<feature type="non-terminal residue" evidence="2">
    <location>
        <position position="59"/>
    </location>
</feature>
<sequence>MGSDVLIPAGYRVSSVRSEPHWIRVQEPPGGPPEAAEAPQAPQPRHTTRAVRPPPCGTG</sequence>
<feature type="region of interest" description="Disordered" evidence="1">
    <location>
        <begin position="17"/>
        <end position="59"/>
    </location>
</feature>
<comment type="caution">
    <text evidence="2">The sequence shown here is derived from an EMBL/GenBank/DDBJ whole genome shotgun (WGS) entry which is preliminary data.</text>
</comment>
<proteinExistence type="predicted"/>
<evidence type="ECO:0000313" key="3">
    <source>
        <dbReference type="Proteomes" id="UP001341840"/>
    </source>
</evidence>
<organism evidence="2 3">
    <name type="scientific">Stylosanthes scabra</name>
    <dbReference type="NCBI Taxonomy" id="79078"/>
    <lineage>
        <taxon>Eukaryota</taxon>
        <taxon>Viridiplantae</taxon>
        <taxon>Streptophyta</taxon>
        <taxon>Embryophyta</taxon>
        <taxon>Tracheophyta</taxon>
        <taxon>Spermatophyta</taxon>
        <taxon>Magnoliopsida</taxon>
        <taxon>eudicotyledons</taxon>
        <taxon>Gunneridae</taxon>
        <taxon>Pentapetalae</taxon>
        <taxon>rosids</taxon>
        <taxon>fabids</taxon>
        <taxon>Fabales</taxon>
        <taxon>Fabaceae</taxon>
        <taxon>Papilionoideae</taxon>
        <taxon>50 kb inversion clade</taxon>
        <taxon>dalbergioids sensu lato</taxon>
        <taxon>Dalbergieae</taxon>
        <taxon>Pterocarpus clade</taxon>
        <taxon>Stylosanthes</taxon>
    </lineage>
</organism>
<name>A0ABU6W3Q2_9FABA</name>
<keyword evidence="3" id="KW-1185">Reference proteome</keyword>
<feature type="compositionally biased region" description="Low complexity" evidence="1">
    <location>
        <begin position="33"/>
        <end position="44"/>
    </location>
</feature>
<gene>
    <name evidence="2" type="ORF">PIB30_115713</name>
</gene>
<evidence type="ECO:0000313" key="2">
    <source>
        <dbReference type="EMBL" id="MED6179285.1"/>
    </source>
</evidence>
<dbReference type="Proteomes" id="UP001341840">
    <property type="component" value="Unassembled WGS sequence"/>
</dbReference>
<accession>A0ABU6W3Q2</accession>